<evidence type="ECO:0000313" key="1">
    <source>
        <dbReference type="EMBL" id="GAA1562909.1"/>
    </source>
</evidence>
<comment type="caution">
    <text evidence="1">The sequence shown here is derived from an EMBL/GenBank/DDBJ whole genome shotgun (WGS) entry which is preliminary data.</text>
</comment>
<evidence type="ECO:0000313" key="2">
    <source>
        <dbReference type="Proteomes" id="UP001501791"/>
    </source>
</evidence>
<accession>A0ABP4NLS0</accession>
<gene>
    <name evidence="1" type="ORF">GCM10009691_40680</name>
</gene>
<dbReference type="EMBL" id="BAAALY010000023">
    <property type="protein sequence ID" value="GAA1562909.1"/>
    <property type="molecule type" value="Genomic_DNA"/>
</dbReference>
<name>A0ABP4NLS0_9MICO</name>
<dbReference type="Proteomes" id="UP001501791">
    <property type="component" value="Unassembled WGS sequence"/>
</dbReference>
<keyword evidence="2" id="KW-1185">Reference proteome</keyword>
<protein>
    <submittedName>
        <fullName evidence="1">Uncharacterized protein</fullName>
    </submittedName>
</protein>
<organism evidence="1 2">
    <name type="scientific">Brevibacterium picturae</name>
    <dbReference type="NCBI Taxonomy" id="260553"/>
    <lineage>
        <taxon>Bacteria</taxon>
        <taxon>Bacillati</taxon>
        <taxon>Actinomycetota</taxon>
        <taxon>Actinomycetes</taxon>
        <taxon>Micrococcales</taxon>
        <taxon>Brevibacteriaceae</taxon>
        <taxon>Brevibacterium</taxon>
    </lineage>
</organism>
<sequence length="103" mass="10877">MLECDDDRRLQAEGRREPLGSTVAFGGIGFDGDRDDSAVHGFLKQSGDLEPAESVRFAELHFRSTLNIVLPGQLSQEPAVSGGGCCAHDSPLGIDGGKLTAHL</sequence>
<reference evidence="2" key="1">
    <citation type="journal article" date="2019" name="Int. J. Syst. Evol. Microbiol.">
        <title>The Global Catalogue of Microorganisms (GCM) 10K type strain sequencing project: providing services to taxonomists for standard genome sequencing and annotation.</title>
        <authorList>
            <consortium name="The Broad Institute Genomics Platform"/>
            <consortium name="The Broad Institute Genome Sequencing Center for Infectious Disease"/>
            <person name="Wu L."/>
            <person name="Ma J."/>
        </authorList>
    </citation>
    <scope>NUCLEOTIDE SEQUENCE [LARGE SCALE GENOMIC DNA]</scope>
    <source>
        <strain evidence="2">JCM 13319</strain>
    </source>
</reference>
<proteinExistence type="predicted"/>